<sequence>MIYRSPKWLRNIIDFEISTGEDIKGVPSKRRQKKIKAAEELKRKEELSKKWNSKWNAMRANDYLEDKFKDFYKKMYGWNRSFIFSSDFDTIKERWENDMQIWVDFTKYIKEEKKKEAEHERIKKELDDLASDIMNDYVRNRYSDKVSTERNSYGKIKVKFRFEDGRTVTMQGDTIILESRKGTNTFTVGLLYQAKFSNVFSQLINDINAGNSKRRSKSRSSYNKGYASGKKRKTYDHPKRGLYETLLETIAQREDQLKGMSNYDENRESLQNELDNAKRQAEKIKVKYKF</sequence>
<dbReference type="EMBL" id="OU342829">
    <property type="protein sequence ID" value="CAG7579694.1"/>
    <property type="molecule type" value="Genomic_DNA"/>
</dbReference>
<gene>
    <name evidence="3" type="ORF">SLAVMIC_00022</name>
</gene>
<feature type="region of interest" description="Disordered" evidence="2">
    <location>
        <begin position="210"/>
        <end position="235"/>
    </location>
</feature>
<reference evidence="3" key="1">
    <citation type="submission" date="2021-06" db="EMBL/GenBank/DDBJ databases">
        <authorList>
            <person name="Gannon L."/>
            <person name="Redgwell R T."/>
            <person name="Michniewski S."/>
            <person name="Harrison D C."/>
            <person name="Millard A."/>
        </authorList>
    </citation>
    <scope>NUCLEOTIDE SEQUENCE</scope>
</reference>
<name>A0A8D9FQE5_9VIRU</name>
<accession>A0A8D9FQE5</accession>
<proteinExistence type="predicted"/>
<protein>
    <submittedName>
        <fullName evidence="3">Uncharacterized protein</fullName>
    </submittedName>
</protein>
<keyword evidence="1" id="KW-0175">Coiled coil</keyword>
<evidence type="ECO:0000256" key="1">
    <source>
        <dbReference type="SAM" id="Coils"/>
    </source>
</evidence>
<evidence type="ECO:0000256" key="2">
    <source>
        <dbReference type="SAM" id="MobiDB-lite"/>
    </source>
</evidence>
<organism evidence="3">
    <name type="scientific">uncultured marine phage</name>
    <dbReference type="NCBI Taxonomy" id="707152"/>
    <lineage>
        <taxon>Viruses</taxon>
        <taxon>environmental samples</taxon>
    </lineage>
</organism>
<evidence type="ECO:0000313" key="3">
    <source>
        <dbReference type="EMBL" id="CAG7579694.1"/>
    </source>
</evidence>
<feature type="coiled-coil region" evidence="1">
    <location>
        <begin position="253"/>
        <end position="287"/>
    </location>
</feature>